<name>A0A9P8MN17_9HYPO</name>
<proteinExistence type="predicted"/>
<keyword evidence="4" id="KW-1185">Reference proteome</keyword>
<accession>A0A9P8MN17</accession>
<protein>
    <submittedName>
        <fullName evidence="3">Uncharacterized protein</fullName>
    </submittedName>
</protein>
<dbReference type="AlphaFoldDB" id="A0A9P8MN17"/>
<comment type="caution">
    <text evidence="3">The sequence shown here is derived from an EMBL/GenBank/DDBJ whole genome shotgun (WGS) entry which is preliminary data.</text>
</comment>
<dbReference type="OrthoDB" id="10438762at2759"/>
<sequence length="545" mass="55029">MKTCLVTILTLCLAGSGLAAPTQAVSSQLSQRDVAALQDLVRRKADVSLSASETNSLLANLISDLGNGQTRTNGVYRRRPDANLVDAANASDCKSKNGGSDKAGSDKGDEDNRDNKGSNGDKGGKGGPLDDVTDAVEGLTGGNDDKGGKGGPLGGVTNAVEGLAGGKGGKGGPLGGVTDAVGGLTGGLTGGKGGPLGGVTDALGGLTGGLLGGGDKRKGGLLGGLLIPGLLKREIATEQQENSGMLQERAETDGLLDNLLGGQSGGPLDALLGGGDGPGGLLGGLLIPGILRRDMAAKQEMTAEQLRNMILERLTATRQGANGPRYKRDSTMVQEKTAEELRNMILERLAATRQSGNRLHEKRDSAMGQGMTAEQLRNMILERLAATRQSANGIHDKRDSTTIAPGEIEGLGGNIGSLVGNGVGALLDTVLGVLGLNGGPRIGDVEGVIGSFPEGYGNRLTGDLAGAVRGQRKSFKELTHGRFQGSEDGKSSEFVQSNLDHADAGSTASGAAGAVNSQNMALGAGAGKLSQASNSTFVATPSKKQ</sequence>
<evidence type="ECO:0000256" key="2">
    <source>
        <dbReference type="SAM" id="SignalP"/>
    </source>
</evidence>
<evidence type="ECO:0000256" key="1">
    <source>
        <dbReference type="SAM" id="MobiDB-lite"/>
    </source>
</evidence>
<dbReference type="GeneID" id="68360679"/>
<feature type="signal peptide" evidence="2">
    <location>
        <begin position="1"/>
        <end position="19"/>
    </location>
</feature>
<reference evidence="3" key="1">
    <citation type="submission" date="2021-09" db="EMBL/GenBank/DDBJ databases">
        <title>A high-quality genome of the endoparasitic fungus Hirsutella rhossiliensis with a comparison of Hirsutella genomes reveals transposable elements contributing to genome size variation.</title>
        <authorList>
            <person name="Lin R."/>
            <person name="Jiao Y."/>
            <person name="Sun X."/>
            <person name="Ling J."/>
            <person name="Xie B."/>
            <person name="Cheng X."/>
        </authorList>
    </citation>
    <scope>NUCLEOTIDE SEQUENCE</scope>
    <source>
        <strain evidence="3">HR02</strain>
    </source>
</reference>
<organism evidence="3 4">
    <name type="scientific">Hirsutella rhossiliensis</name>
    <dbReference type="NCBI Taxonomy" id="111463"/>
    <lineage>
        <taxon>Eukaryota</taxon>
        <taxon>Fungi</taxon>
        <taxon>Dikarya</taxon>
        <taxon>Ascomycota</taxon>
        <taxon>Pezizomycotina</taxon>
        <taxon>Sordariomycetes</taxon>
        <taxon>Hypocreomycetidae</taxon>
        <taxon>Hypocreales</taxon>
        <taxon>Ophiocordycipitaceae</taxon>
        <taxon>Hirsutella</taxon>
    </lineage>
</organism>
<feature type="chain" id="PRO_5040467453" evidence="2">
    <location>
        <begin position="20"/>
        <end position="545"/>
    </location>
</feature>
<dbReference type="Proteomes" id="UP000824596">
    <property type="component" value="Unassembled WGS sequence"/>
</dbReference>
<evidence type="ECO:0000313" key="4">
    <source>
        <dbReference type="Proteomes" id="UP000824596"/>
    </source>
</evidence>
<dbReference type="EMBL" id="JAIZPD010000021">
    <property type="protein sequence ID" value="KAH0957404.1"/>
    <property type="molecule type" value="Genomic_DNA"/>
</dbReference>
<dbReference type="RefSeq" id="XP_044714918.1">
    <property type="nucleotide sequence ID" value="XM_044870021.1"/>
</dbReference>
<feature type="region of interest" description="Disordered" evidence="1">
    <location>
        <begin position="69"/>
        <end position="154"/>
    </location>
</feature>
<gene>
    <name evidence="3" type="ORF">HRG_11551</name>
</gene>
<evidence type="ECO:0000313" key="3">
    <source>
        <dbReference type="EMBL" id="KAH0957404.1"/>
    </source>
</evidence>
<keyword evidence="2" id="KW-0732">Signal</keyword>